<organism evidence="1">
    <name type="scientific">Ixodes ricinus</name>
    <name type="common">Common tick</name>
    <name type="synonym">Acarus ricinus</name>
    <dbReference type="NCBI Taxonomy" id="34613"/>
    <lineage>
        <taxon>Eukaryota</taxon>
        <taxon>Metazoa</taxon>
        <taxon>Ecdysozoa</taxon>
        <taxon>Arthropoda</taxon>
        <taxon>Chelicerata</taxon>
        <taxon>Arachnida</taxon>
        <taxon>Acari</taxon>
        <taxon>Parasitiformes</taxon>
        <taxon>Ixodida</taxon>
        <taxon>Ixodoidea</taxon>
        <taxon>Ixodidae</taxon>
        <taxon>Ixodinae</taxon>
        <taxon>Ixodes</taxon>
    </lineage>
</organism>
<dbReference type="AlphaFoldDB" id="A0A0K8RHP8"/>
<name>A0A0K8RHP8_IXORI</name>
<sequence>MKVRTKLIIVGTVMILHANQKAYNNAAIPCPNRCFDRTDRIGTLSQDPSPSPCYDSIMEVGDIFCTITGQHGLMNFFWPALVVMCKDAYLNLSIPFNVKEDDIVICLEDLKKEFDTWKKDWQRNEKEATKALCDHTDRHR</sequence>
<accession>A0A0K8RHP8</accession>
<protein>
    <submittedName>
        <fullName evidence="1">Putative ixodes 10 kDa peptide protein</fullName>
    </submittedName>
</protein>
<reference evidence="1" key="1">
    <citation type="submission" date="2012-12" db="EMBL/GenBank/DDBJ databases">
        <title>Identification and characterization of a phenylalanine ammonia-lyase gene family in Isatis indigotica Fort.</title>
        <authorList>
            <person name="Liu Q."/>
            <person name="Chen J."/>
            <person name="Zhou X."/>
            <person name="Di P."/>
            <person name="Xiao Y."/>
            <person name="Xuan H."/>
            <person name="Zhang L."/>
            <person name="Chen W."/>
        </authorList>
    </citation>
    <scope>NUCLEOTIDE SEQUENCE</scope>
    <source>
        <tissue evidence="1">Salivary gland</tissue>
    </source>
</reference>
<proteinExistence type="evidence at transcript level"/>
<evidence type="ECO:0000313" key="1">
    <source>
        <dbReference type="EMBL" id="JAA70630.1"/>
    </source>
</evidence>
<dbReference type="EMBL" id="GADI01003178">
    <property type="protein sequence ID" value="JAA70630.1"/>
    <property type="molecule type" value="mRNA"/>
</dbReference>